<name>A0AA37T7S3_9GAMM</name>
<comment type="caution">
    <text evidence="1">The sequence shown here is derived from an EMBL/GenBank/DDBJ whole genome shotgun (WGS) entry which is preliminary data.</text>
</comment>
<reference evidence="1 2" key="1">
    <citation type="journal article" date="2014" name="Int. J. Syst. Evol. Microbiol.">
        <title>Complete genome sequence of Corynebacterium casei LMG S-19264T (=DSM 44701T), isolated from a smear-ripened cheese.</title>
        <authorList>
            <consortium name="US DOE Joint Genome Institute (JGI-PGF)"/>
            <person name="Walter F."/>
            <person name="Albersmeier A."/>
            <person name="Kalinowski J."/>
            <person name="Ruckert C."/>
        </authorList>
    </citation>
    <scope>NUCLEOTIDE SEQUENCE [LARGE SCALE GENOMIC DNA]</scope>
    <source>
        <strain evidence="1 2">NBRC 110095</strain>
    </source>
</reference>
<organism evidence="1 2">
    <name type="scientific">Marinibactrum halimedae</name>
    <dbReference type="NCBI Taxonomy" id="1444977"/>
    <lineage>
        <taxon>Bacteria</taxon>
        <taxon>Pseudomonadati</taxon>
        <taxon>Pseudomonadota</taxon>
        <taxon>Gammaproteobacteria</taxon>
        <taxon>Cellvibrionales</taxon>
        <taxon>Cellvibrionaceae</taxon>
        <taxon>Marinibactrum</taxon>
    </lineage>
</organism>
<dbReference type="Proteomes" id="UP001156870">
    <property type="component" value="Unassembled WGS sequence"/>
</dbReference>
<accession>A0AA37T7S3</accession>
<evidence type="ECO:0000313" key="2">
    <source>
        <dbReference type="Proteomes" id="UP001156870"/>
    </source>
</evidence>
<protein>
    <submittedName>
        <fullName evidence="1">Uncharacterized protein</fullName>
    </submittedName>
</protein>
<sequence length="72" mass="8719">MPRTILSDFRVFTAIFRGFDKISPHLSITYRNARDKVYKLDKFDWASYTESTPKRFTQTSYRIGERHDQVRR</sequence>
<proteinExistence type="predicted"/>
<evidence type="ECO:0000313" key="1">
    <source>
        <dbReference type="EMBL" id="GLS26357.1"/>
    </source>
</evidence>
<dbReference type="AlphaFoldDB" id="A0AA37T7S3"/>
<keyword evidence="2" id="KW-1185">Reference proteome</keyword>
<gene>
    <name evidence="1" type="ORF">GCM10007877_20720</name>
</gene>
<dbReference type="EMBL" id="BSPD01000045">
    <property type="protein sequence ID" value="GLS26357.1"/>
    <property type="molecule type" value="Genomic_DNA"/>
</dbReference>